<dbReference type="InterPro" id="IPR001190">
    <property type="entry name" value="SRCR"/>
</dbReference>
<feature type="disulfide bond" evidence="5">
    <location>
        <begin position="98"/>
        <end position="108"/>
    </location>
</feature>
<evidence type="ECO:0000256" key="5">
    <source>
        <dbReference type="PROSITE-ProRule" id="PRU00196"/>
    </source>
</evidence>
<dbReference type="EMBL" id="CACRXK020007827">
    <property type="protein sequence ID" value="CAB4013293.1"/>
    <property type="molecule type" value="Genomic_DNA"/>
</dbReference>
<dbReference type="PANTHER" id="PTHR19331:SF465">
    <property type="entry name" value="EGG PEPTIDE SPERACT RECEPTOR"/>
    <property type="match status" value="1"/>
</dbReference>
<feature type="non-terminal residue" evidence="6">
    <location>
        <position position="342"/>
    </location>
</feature>
<proteinExistence type="predicted"/>
<reference evidence="6" key="1">
    <citation type="submission" date="2020-04" db="EMBL/GenBank/DDBJ databases">
        <authorList>
            <person name="Alioto T."/>
            <person name="Alioto T."/>
            <person name="Gomez Garrido J."/>
        </authorList>
    </citation>
    <scope>NUCLEOTIDE SEQUENCE</scope>
    <source>
        <strain evidence="6">A484AB</strain>
    </source>
</reference>
<dbReference type="PANTHER" id="PTHR19331">
    <property type="entry name" value="SCAVENGER RECEPTOR DOMAIN-CONTAINING"/>
    <property type="match status" value="1"/>
</dbReference>
<dbReference type="OrthoDB" id="10051855at2759"/>
<keyword evidence="1" id="KW-0732">Signal</keyword>
<comment type="caution">
    <text evidence="5">Lacks conserved residue(s) required for the propagation of feature annotation.</text>
</comment>
<dbReference type="FunFam" id="3.10.250.10:FF:000001">
    <property type="entry name" value="Lysyl oxidase 4 isoform X1"/>
    <property type="match status" value="1"/>
</dbReference>
<dbReference type="SUPFAM" id="SSF56487">
    <property type="entry name" value="SRCR-like"/>
    <property type="match status" value="2"/>
</dbReference>
<name>A0A6S7I8X9_PARCT</name>
<dbReference type="Gene3D" id="3.10.250.10">
    <property type="entry name" value="SRCR-like domain"/>
    <property type="match status" value="2"/>
</dbReference>
<dbReference type="Proteomes" id="UP001152795">
    <property type="component" value="Unassembled WGS sequence"/>
</dbReference>
<dbReference type="FunFam" id="3.10.250.10:FF:000006">
    <property type="entry name" value="neurotrypsin isoform X2"/>
    <property type="match status" value="1"/>
</dbReference>
<evidence type="ECO:0000313" key="7">
    <source>
        <dbReference type="Proteomes" id="UP001152795"/>
    </source>
</evidence>
<keyword evidence="3 5" id="KW-1015">Disulfide bond</keyword>
<evidence type="ECO:0000256" key="2">
    <source>
        <dbReference type="ARBA" id="ARBA00022737"/>
    </source>
</evidence>
<dbReference type="PROSITE" id="PS50287">
    <property type="entry name" value="SRCR_2"/>
    <property type="match status" value="2"/>
</dbReference>
<sequence>TWQPRKPIYMPVFKERSFRIWKGKSTAIRLRRRPSSNDIGWVEVFYSGKWGTICDNSWDINDATVVCRQLGYKFGVRALRGSYIFNGTGQIWLDDVACTGNEQSLSSCSHNGWGNKNCGHAVRGNIGVSEGTLRRTIVNPLALCRTRHVVPFEGILCISFPASKFVRIRMFEFLLDKNLMHKHLSAGKSKMTCKGMGQGKLLTTVKAALIQSKLFKLKSKMNKFNKFTANKFNKFTCTYSELLVQPPARSAVPGVNPGRGTSSIPLRLQGPLSTKGTGRLEVFYNGKWGTVCDDVWDINDARVACRQLGYTYAVRALQGSDVPDGTGQIWLDDVRCTGVNKI</sequence>
<keyword evidence="7" id="KW-1185">Reference proteome</keyword>
<organism evidence="6 7">
    <name type="scientific">Paramuricea clavata</name>
    <name type="common">Red gorgonian</name>
    <name type="synonym">Violescent sea-whip</name>
    <dbReference type="NCBI Taxonomy" id="317549"/>
    <lineage>
        <taxon>Eukaryota</taxon>
        <taxon>Metazoa</taxon>
        <taxon>Cnidaria</taxon>
        <taxon>Anthozoa</taxon>
        <taxon>Octocorallia</taxon>
        <taxon>Malacalcyonacea</taxon>
        <taxon>Plexauridae</taxon>
        <taxon>Paramuricea</taxon>
    </lineage>
</organism>
<evidence type="ECO:0000256" key="4">
    <source>
        <dbReference type="ARBA" id="ARBA00023180"/>
    </source>
</evidence>
<dbReference type="PRINTS" id="PR00258">
    <property type="entry name" value="SPERACTRCPTR"/>
</dbReference>
<keyword evidence="4" id="KW-0325">Glycoprotein</keyword>
<feature type="disulfide bond" evidence="5">
    <location>
        <begin position="54"/>
        <end position="118"/>
    </location>
</feature>
<evidence type="ECO:0000256" key="3">
    <source>
        <dbReference type="ARBA" id="ARBA00023157"/>
    </source>
</evidence>
<gene>
    <name evidence="6" type="ORF">PACLA_8A045529</name>
</gene>
<dbReference type="AlphaFoldDB" id="A0A6S7I8X9"/>
<dbReference type="Pfam" id="PF00530">
    <property type="entry name" value="SRCR"/>
    <property type="match status" value="2"/>
</dbReference>
<dbReference type="SMART" id="SM00202">
    <property type="entry name" value="SR"/>
    <property type="match status" value="2"/>
</dbReference>
<accession>A0A6S7I8X9</accession>
<dbReference type="GO" id="GO:0016020">
    <property type="term" value="C:membrane"/>
    <property type="evidence" value="ECO:0007669"/>
    <property type="project" value="InterPro"/>
</dbReference>
<keyword evidence="2" id="KW-0677">Repeat</keyword>
<evidence type="ECO:0000313" key="6">
    <source>
        <dbReference type="EMBL" id="CAB4013293.1"/>
    </source>
</evidence>
<protein>
    <submittedName>
        <fullName evidence="6">Deleted in malignant brain tumors 1 -like isoform X2</fullName>
    </submittedName>
</protein>
<dbReference type="InterPro" id="IPR036772">
    <property type="entry name" value="SRCR-like_dom_sf"/>
</dbReference>
<evidence type="ECO:0000256" key="1">
    <source>
        <dbReference type="ARBA" id="ARBA00022729"/>
    </source>
</evidence>
<comment type="caution">
    <text evidence="6">The sequence shown here is derived from an EMBL/GenBank/DDBJ whole genome shotgun (WGS) entry which is preliminary data.</text>
</comment>